<feature type="compositionally biased region" description="Pro residues" evidence="1">
    <location>
        <begin position="491"/>
        <end position="504"/>
    </location>
</feature>
<reference evidence="2" key="2">
    <citation type="submission" date="2024-08" db="UniProtKB">
        <authorList>
            <consortium name="EnsemblMetazoa"/>
        </authorList>
    </citation>
    <scope>IDENTIFICATION</scope>
</reference>
<sequence length="542" mass="61525">MSRNTQDQYGALLVQHLKSILESGLLLDEDYEVLLQRCNFQVRSSHPRRRPWEILAGGVAALVAWKCRQPIIALSALAATIVSICLQRRDIARRKRRREIIDCVLKSFLKGRKLNAGVVRYLKMRKIEDFGAHIQEFLEHFVGLNKEHFALMLKNIDLLVCAQQELQQDFVELQQLDLHSLLTLDELRGENYHKFAERVNDIATLLTSKYLNYLGLTLCEYLSDPNPSAVERLWDQQLPRVRQQLDQLHTVLQKEFNNLRYNAAQKLEITSVVSSYFGRQLSGKLQQTVMGAINNLSLIMERSRTVLSKVQEIDDLDDVKKLETTLSELRCHALDTYESLDVLCRLCGILSQSKPQHVSIPLGSDNNHGKESLDTVHYDDDTEVVEEDFELFIPAGQEVEPVVITGEGEDQSSAYLGLMLKELQQSLQQHERFAAARRKRVGPMIEVHHQVEERELPKFDLNQLSTKTTPKSTPIPAPRQLTSSEEVVEKVPPPPPPAPPPPFLLPEAAAGDKGSPKTLLENIRTLSSQLKGREEIFGDDAD</sequence>
<evidence type="ECO:0000256" key="1">
    <source>
        <dbReference type="SAM" id="MobiDB-lite"/>
    </source>
</evidence>
<keyword evidence="3" id="KW-1185">Reference proteome</keyword>
<proteinExistence type="predicted"/>
<name>A0AAR5P610_DENPD</name>
<organism evidence="2 3">
    <name type="scientific">Dendroctonus ponderosae</name>
    <name type="common">Mountain pine beetle</name>
    <dbReference type="NCBI Taxonomy" id="77166"/>
    <lineage>
        <taxon>Eukaryota</taxon>
        <taxon>Metazoa</taxon>
        <taxon>Ecdysozoa</taxon>
        <taxon>Arthropoda</taxon>
        <taxon>Hexapoda</taxon>
        <taxon>Insecta</taxon>
        <taxon>Pterygota</taxon>
        <taxon>Neoptera</taxon>
        <taxon>Endopterygota</taxon>
        <taxon>Coleoptera</taxon>
        <taxon>Polyphaga</taxon>
        <taxon>Cucujiformia</taxon>
        <taxon>Curculionidae</taxon>
        <taxon>Scolytinae</taxon>
        <taxon>Dendroctonus</taxon>
    </lineage>
</organism>
<dbReference type="GeneID" id="109535145"/>
<evidence type="ECO:0008006" key="4">
    <source>
        <dbReference type="Google" id="ProtNLM"/>
    </source>
</evidence>
<evidence type="ECO:0000313" key="2">
    <source>
        <dbReference type="EnsemblMetazoa" id="XP_019756544.1"/>
    </source>
</evidence>
<feature type="compositionally biased region" description="Low complexity" evidence="1">
    <location>
        <begin position="465"/>
        <end position="474"/>
    </location>
</feature>
<dbReference type="EnsemblMetazoa" id="XM_019900985.1">
    <property type="protein sequence ID" value="XP_019756544.1"/>
    <property type="gene ID" value="LOC109535145"/>
</dbReference>
<evidence type="ECO:0000313" key="3">
    <source>
        <dbReference type="Proteomes" id="UP000019118"/>
    </source>
</evidence>
<protein>
    <recommendedName>
        <fullName evidence="4">Vezatin</fullName>
    </recommendedName>
</protein>
<dbReference type="EnsemblMetazoa" id="XM_019900984.1">
    <property type="protein sequence ID" value="XP_019756543.1"/>
    <property type="gene ID" value="LOC109535145"/>
</dbReference>
<accession>A0AAR5P610</accession>
<dbReference type="Proteomes" id="UP000019118">
    <property type="component" value="Unassembled WGS sequence"/>
</dbReference>
<reference evidence="3" key="1">
    <citation type="journal article" date="2013" name="Genome Biol.">
        <title>Draft genome of the mountain pine beetle, Dendroctonus ponderosae Hopkins, a major forest pest.</title>
        <authorList>
            <person name="Keeling C.I."/>
            <person name="Yuen M.M."/>
            <person name="Liao N.Y."/>
            <person name="Docking T.R."/>
            <person name="Chan S.K."/>
            <person name="Taylor G.A."/>
            <person name="Palmquist D.L."/>
            <person name="Jackman S.D."/>
            <person name="Nguyen A."/>
            <person name="Li M."/>
            <person name="Henderson H."/>
            <person name="Janes J.K."/>
            <person name="Zhao Y."/>
            <person name="Pandoh P."/>
            <person name="Moore R."/>
            <person name="Sperling F.A."/>
            <person name="Huber D.P."/>
            <person name="Birol I."/>
            <person name="Jones S.J."/>
            <person name="Bohlmann J."/>
        </authorList>
    </citation>
    <scope>NUCLEOTIDE SEQUENCE</scope>
</reference>
<dbReference type="KEGG" id="dpa:109535145"/>
<feature type="region of interest" description="Disordered" evidence="1">
    <location>
        <begin position="456"/>
        <end position="518"/>
    </location>
</feature>
<dbReference type="AlphaFoldDB" id="A0AAR5P610"/>